<proteinExistence type="predicted"/>
<dbReference type="FunCoup" id="F2U0W1">
    <property type="interactions" value="1714"/>
</dbReference>
<dbReference type="AlphaFoldDB" id="F2U0W1"/>
<dbReference type="Pfam" id="PF02201">
    <property type="entry name" value="SWIB"/>
    <property type="match status" value="1"/>
</dbReference>
<sequence length="436" mass="50009">MPKKKTKTDARRRNVRRKPASHVLTESIKRLAPESAHFTQLCDFERKIDALVERKRAEVVVAQPATATRRTVRLFISHVATPHPTETHPDAMKWSLRIEGRLLEECNRRDRDRKRLATFVNKIVIEFDPSTFPDKDNVIEWERSPASVDCDGFEITRISPLPVQATVLLFFDHHPARFKLNAAFARVLHLRSAPELDVNKHLWTYIREHNLQDERDRHVIRCDQPLQSAFGVGTFKVSEMASLVRTCLLPMDPLRFAHTIQLEQNPNNHGEDVYDVEADVDTSASSSSTTLLSPEAQAQLEELDTTINTYLAAISEAKDKREFMLSFADDPQRFILSWVMSQLQDEKEASTIATIRQATRASETFHQPWVPDAVLQYLSGELEKRRQATMQAPPSAPKLPQQQPQQQQQQQHQQQQQPHHHTGSLHQGTRSSTQRS</sequence>
<dbReference type="InterPro" id="IPR036885">
    <property type="entry name" value="SWIB_MDM2_dom_sf"/>
</dbReference>
<evidence type="ECO:0000256" key="1">
    <source>
        <dbReference type="SAM" id="MobiDB-lite"/>
    </source>
</evidence>
<dbReference type="GeneID" id="16077691"/>
<evidence type="ECO:0000313" key="4">
    <source>
        <dbReference type="Proteomes" id="UP000007799"/>
    </source>
</evidence>
<dbReference type="Proteomes" id="UP000007799">
    <property type="component" value="Unassembled WGS sequence"/>
</dbReference>
<dbReference type="InterPro" id="IPR019835">
    <property type="entry name" value="SWIB_domain"/>
</dbReference>
<protein>
    <recommendedName>
        <fullName evidence="2">DM2 domain-containing protein</fullName>
    </recommendedName>
</protein>
<keyword evidence="4" id="KW-1185">Reference proteome</keyword>
<feature type="domain" description="DM2" evidence="2">
    <location>
        <begin position="173"/>
        <end position="250"/>
    </location>
</feature>
<name>F2U0W1_SALR5</name>
<feature type="region of interest" description="Disordered" evidence="1">
    <location>
        <begin position="1"/>
        <end position="20"/>
    </location>
</feature>
<dbReference type="OMA" id="NFRCNEP"/>
<evidence type="ECO:0000313" key="3">
    <source>
        <dbReference type="EMBL" id="EGD80535.1"/>
    </source>
</evidence>
<dbReference type="eggNOG" id="KOG2570">
    <property type="taxonomic scope" value="Eukaryota"/>
</dbReference>
<dbReference type="KEGG" id="sre:PTSG_01126"/>
<dbReference type="InParanoid" id="F2U0W1"/>
<gene>
    <name evidence="3" type="ORF">PTSG_01126</name>
</gene>
<organism evidence="4">
    <name type="scientific">Salpingoeca rosetta (strain ATCC 50818 / BSB-021)</name>
    <dbReference type="NCBI Taxonomy" id="946362"/>
    <lineage>
        <taxon>Eukaryota</taxon>
        <taxon>Choanoflagellata</taxon>
        <taxon>Craspedida</taxon>
        <taxon>Salpingoecidae</taxon>
        <taxon>Salpingoeca</taxon>
    </lineage>
</organism>
<evidence type="ECO:0000259" key="2">
    <source>
        <dbReference type="PROSITE" id="PS51925"/>
    </source>
</evidence>
<feature type="compositionally biased region" description="Low complexity" evidence="1">
    <location>
        <begin position="400"/>
        <end position="417"/>
    </location>
</feature>
<dbReference type="STRING" id="946362.F2U0W1"/>
<accession>F2U0W1</accession>
<reference evidence="3" key="1">
    <citation type="submission" date="2009-08" db="EMBL/GenBank/DDBJ databases">
        <title>Annotation of Salpingoeca rosetta.</title>
        <authorList>
            <consortium name="The Broad Institute Genome Sequencing Platform"/>
            <person name="Russ C."/>
            <person name="Cuomo C."/>
            <person name="Burger G."/>
            <person name="Gray M.W."/>
            <person name="Holland P.W.H."/>
            <person name="King N."/>
            <person name="Lang F.B.F."/>
            <person name="Roger A.J."/>
            <person name="Ruiz-Trillo I."/>
            <person name="Young S.K."/>
            <person name="Zeng Q."/>
            <person name="Gargeya S."/>
            <person name="Alvarado L."/>
            <person name="Berlin A."/>
            <person name="Chapman S.B."/>
            <person name="Chen Z."/>
            <person name="Freedman E."/>
            <person name="Gellesch M."/>
            <person name="Goldberg J."/>
            <person name="Griggs A."/>
            <person name="Gujja S."/>
            <person name="Heilman E."/>
            <person name="Heiman D."/>
            <person name="Howarth C."/>
            <person name="Mehta T."/>
            <person name="Neiman D."/>
            <person name="Pearson M."/>
            <person name="Roberts A."/>
            <person name="Saif S."/>
            <person name="Shea T."/>
            <person name="Shenoy N."/>
            <person name="Sisk P."/>
            <person name="Stolte C."/>
            <person name="Sykes S."/>
            <person name="White J."/>
            <person name="Yandava C."/>
            <person name="Haas B."/>
            <person name="Nusbaum C."/>
            <person name="Birren B."/>
        </authorList>
    </citation>
    <scope>NUCLEOTIDE SEQUENCE [LARGE SCALE GENOMIC DNA]</scope>
    <source>
        <strain evidence="3">ATCC 50818</strain>
    </source>
</reference>
<dbReference type="SUPFAM" id="SSF47592">
    <property type="entry name" value="SWIB/MDM2 domain"/>
    <property type="match status" value="1"/>
</dbReference>
<dbReference type="SMART" id="SM00151">
    <property type="entry name" value="SWIB"/>
    <property type="match status" value="1"/>
</dbReference>
<dbReference type="Gene3D" id="1.10.245.10">
    <property type="entry name" value="SWIB/MDM2 domain"/>
    <property type="match status" value="1"/>
</dbReference>
<dbReference type="OrthoDB" id="10263741at2759"/>
<dbReference type="RefSeq" id="XP_004997096.1">
    <property type="nucleotide sequence ID" value="XM_004997039.1"/>
</dbReference>
<dbReference type="EMBL" id="GL832958">
    <property type="protein sequence ID" value="EGD80535.1"/>
    <property type="molecule type" value="Genomic_DNA"/>
</dbReference>
<dbReference type="CDD" id="cd10567">
    <property type="entry name" value="SWIB-MDM2_like"/>
    <property type="match status" value="1"/>
</dbReference>
<dbReference type="InterPro" id="IPR003121">
    <property type="entry name" value="SWIB_MDM2_domain"/>
</dbReference>
<dbReference type="PANTHER" id="PTHR13844">
    <property type="entry name" value="SWI/SNF-RELATED MATRIX-ASSOCIATED ACTIN-DEPENDENT REGULATOR OF CHROMATIN SUBFAMILY D"/>
    <property type="match status" value="1"/>
</dbReference>
<feature type="region of interest" description="Disordered" evidence="1">
    <location>
        <begin position="385"/>
        <end position="436"/>
    </location>
</feature>
<dbReference type="PROSITE" id="PS51925">
    <property type="entry name" value="SWIB_MDM2"/>
    <property type="match status" value="1"/>
</dbReference>
<feature type="compositionally biased region" description="Polar residues" evidence="1">
    <location>
        <begin position="424"/>
        <end position="436"/>
    </location>
</feature>